<gene>
    <name evidence="2" type="ORF">I2501_10110</name>
</gene>
<feature type="transmembrane region" description="Helical" evidence="1">
    <location>
        <begin position="109"/>
        <end position="130"/>
    </location>
</feature>
<evidence type="ECO:0000313" key="2">
    <source>
        <dbReference type="EMBL" id="MBF9068388.1"/>
    </source>
</evidence>
<protein>
    <submittedName>
        <fullName evidence="2">Uncharacterized protein</fullName>
    </submittedName>
</protein>
<sequence length="134" mass="14038">MSTVTAQSQSQFGAGAAARSAGRRRGLSVPAVLVGMSIALIPWVVLLGTLGEWSWVGLDVMELAGLAATGALLRRGDRRYALTASATFVLLVTDAWFDITTSHGPSLALAWVLALAIELPIAAFCARLALRADM</sequence>
<accession>A0A931FCE3</accession>
<dbReference type="EMBL" id="JADPRT010000003">
    <property type="protein sequence ID" value="MBF9068388.1"/>
    <property type="molecule type" value="Genomic_DNA"/>
</dbReference>
<evidence type="ECO:0000256" key="1">
    <source>
        <dbReference type="SAM" id="Phobius"/>
    </source>
</evidence>
<organism evidence="2 3">
    <name type="scientific">Streptacidiphilus fuscans</name>
    <dbReference type="NCBI Taxonomy" id="2789292"/>
    <lineage>
        <taxon>Bacteria</taxon>
        <taxon>Bacillati</taxon>
        <taxon>Actinomycetota</taxon>
        <taxon>Actinomycetes</taxon>
        <taxon>Kitasatosporales</taxon>
        <taxon>Streptomycetaceae</taxon>
        <taxon>Streptacidiphilus</taxon>
    </lineage>
</organism>
<keyword evidence="1" id="KW-1133">Transmembrane helix</keyword>
<reference evidence="2" key="1">
    <citation type="submission" date="2020-11" db="EMBL/GenBank/DDBJ databases">
        <title>Isolation and identification of active actinomycetes.</title>
        <authorList>
            <person name="Yu B."/>
        </authorList>
    </citation>
    <scope>NUCLEOTIDE SEQUENCE</scope>
    <source>
        <strain evidence="2">NEAU-YB345</strain>
    </source>
</reference>
<feature type="transmembrane region" description="Helical" evidence="1">
    <location>
        <begin position="80"/>
        <end position="97"/>
    </location>
</feature>
<keyword evidence="3" id="KW-1185">Reference proteome</keyword>
<proteinExistence type="predicted"/>
<keyword evidence="1" id="KW-0472">Membrane</keyword>
<keyword evidence="1" id="KW-0812">Transmembrane</keyword>
<dbReference type="AlphaFoldDB" id="A0A931FCE3"/>
<feature type="transmembrane region" description="Helical" evidence="1">
    <location>
        <begin position="27"/>
        <end position="47"/>
    </location>
</feature>
<comment type="caution">
    <text evidence="2">The sequence shown here is derived from an EMBL/GenBank/DDBJ whole genome shotgun (WGS) entry which is preliminary data.</text>
</comment>
<evidence type="ECO:0000313" key="3">
    <source>
        <dbReference type="Proteomes" id="UP000657385"/>
    </source>
</evidence>
<dbReference type="Proteomes" id="UP000657385">
    <property type="component" value="Unassembled WGS sequence"/>
</dbReference>
<name>A0A931FCE3_9ACTN</name>
<feature type="transmembrane region" description="Helical" evidence="1">
    <location>
        <begin position="53"/>
        <end position="73"/>
    </location>
</feature>
<dbReference type="RefSeq" id="WP_196193523.1">
    <property type="nucleotide sequence ID" value="NZ_JADPRT010000003.1"/>
</dbReference>